<dbReference type="Proteomes" id="UP000886595">
    <property type="component" value="Unassembled WGS sequence"/>
</dbReference>
<feature type="compositionally biased region" description="Basic and acidic residues" evidence="1">
    <location>
        <begin position="1"/>
        <end position="16"/>
    </location>
</feature>
<comment type="caution">
    <text evidence="2">The sequence shown here is derived from an EMBL/GenBank/DDBJ whole genome shotgun (WGS) entry which is preliminary data.</text>
</comment>
<gene>
    <name evidence="2" type="ORF">Bca52824_019180</name>
</gene>
<dbReference type="AlphaFoldDB" id="A0A8X8AZE9"/>
<evidence type="ECO:0000313" key="2">
    <source>
        <dbReference type="EMBL" id="KAG2316058.1"/>
    </source>
</evidence>
<accession>A0A8X8AZE9</accession>
<evidence type="ECO:0000313" key="3">
    <source>
        <dbReference type="Proteomes" id="UP000886595"/>
    </source>
</evidence>
<name>A0A8X8AZE9_BRACI</name>
<feature type="region of interest" description="Disordered" evidence="1">
    <location>
        <begin position="1"/>
        <end position="51"/>
    </location>
</feature>
<evidence type="ECO:0000256" key="1">
    <source>
        <dbReference type="SAM" id="MobiDB-lite"/>
    </source>
</evidence>
<keyword evidence="3" id="KW-1185">Reference proteome</keyword>
<organism evidence="2 3">
    <name type="scientific">Brassica carinata</name>
    <name type="common">Ethiopian mustard</name>
    <name type="synonym">Abyssinian cabbage</name>
    <dbReference type="NCBI Taxonomy" id="52824"/>
    <lineage>
        <taxon>Eukaryota</taxon>
        <taxon>Viridiplantae</taxon>
        <taxon>Streptophyta</taxon>
        <taxon>Embryophyta</taxon>
        <taxon>Tracheophyta</taxon>
        <taxon>Spermatophyta</taxon>
        <taxon>Magnoliopsida</taxon>
        <taxon>eudicotyledons</taxon>
        <taxon>Gunneridae</taxon>
        <taxon>Pentapetalae</taxon>
        <taxon>rosids</taxon>
        <taxon>malvids</taxon>
        <taxon>Brassicales</taxon>
        <taxon>Brassicaceae</taxon>
        <taxon>Brassiceae</taxon>
        <taxon>Brassica</taxon>
    </lineage>
</organism>
<proteinExistence type="predicted"/>
<dbReference type="EMBL" id="JAAMPC010000004">
    <property type="protein sequence ID" value="KAG2316058.1"/>
    <property type="molecule type" value="Genomic_DNA"/>
</dbReference>
<reference evidence="2 3" key="1">
    <citation type="submission" date="2020-02" db="EMBL/GenBank/DDBJ databases">
        <authorList>
            <person name="Ma Q."/>
            <person name="Huang Y."/>
            <person name="Song X."/>
            <person name="Pei D."/>
        </authorList>
    </citation>
    <scope>NUCLEOTIDE SEQUENCE [LARGE SCALE GENOMIC DNA]</scope>
    <source>
        <strain evidence="2">Sxm20200214</strain>
        <tissue evidence="2">Leaf</tissue>
    </source>
</reference>
<protein>
    <submittedName>
        <fullName evidence="2">Uncharacterized protein</fullName>
    </submittedName>
</protein>
<sequence>MKDTYRDCPRPNHKEATFPLNNEGIPQEPSNQTPPSDKLESTDSPHTLGNSRAITAVECLVMELMKKPDHT</sequence>